<proteinExistence type="inferred from homology"/>
<keyword evidence="7" id="KW-0547">Nucleotide-binding</keyword>
<dbReference type="SMART" id="SM00562">
    <property type="entry name" value="NDK"/>
    <property type="match status" value="1"/>
</dbReference>
<protein>
    <recommendedName>
        <fullName evidence="3">nucleoside-diphosphate kinase</fullName>
        <ecNumber evidence="3">2.7.4.6</ecNumber>
    </recommendedName>
</protein>
<dbReference type="PRINTS" id="PR01243">
    <property type="entry name" value="NUCDPKINASE"/>
</dbReference>
<name>A0A918WL75_9BACT</name>
<dbReference type="NCBIfam" id="NF001908">
    <property type="entry name" value="PRK00668.1"/>
    <property type="match status" value="1"/>
</dbReference>
<feature type="binding site" evidence="12">
    <location>
        <position position="87"/>
    </location>
    <ligand>
        <name>ATP</name>
        <dbReference type="ChEBI" id="CHEBI:30616"/>
    </ligand>
</feature>
<dbReference type="Proteomes" id="UP000644507">
    <property type="component" value="Unassembled WGS sequence"/>
</dbReference>
<comment type="caution">
    <text evidence="15">The sequence shown here is derived from an EMBL/GenBank/DDBJ whole genome shotgun (WGS) entry which is preliminary data.</text>
</comment>
<evidence type="ECO:0000256" key="7">
    <source>
        <dbReference type="ARBA" id="ARBA00022741"/>
    </source>
</evidence>
<dbReference type="InterPro" id="IPR034907">
    <property type="entry name" value="NDK-like_dom"/>
</dbReference>
<keyword evidence="5" id="KW-0808">Transferase</keyword>
<keyword evidence="8 15" id="KW-0418">Kinase</keyword>
<evidence type="ECO:0000256" key="6">
    <source>
        <dbReference type="ARBA" id="ARBA00022723"/>
    </source>
</evidence>
<dbReference type="AlphaFoldDB" id="A0A918WL75"/>
<reference evidence="15" key="2">
    <citation type="submission" date="2020-09" db="EMBL/GenBank/DDBJ databases">
        <authorList>
            <person name="Sun Q."/>
            <person name="Kim S."/>
        </authorList>
    </citation>
    <scope>NUCLEOTIDE SEQUENCE</scope>
    <source>
        <strain evidence="15">KCTC 12988</strain>
    </source>
</reference>
<feature type="domain" description="Nucleoside diphosphate kinase-like" evidence="14">
    <location>
        <begin position="3"/>
        <end position="144"/>
    </location>
</feature>
<dbReference type="GO" id="GO:0005524">
    <property type="term" value="F:ATP binding"/>
    <property type="evidence" value="ECO:0007669"/>
    <property type="project" value="UniProtKB-KW"/>
</dbReference>
<dbReference type="GO" id="GO:0006241">
    <property type="term" value="P:CTP biosynthetic process"/>
    <property type="evidence" value="ECO:0007669"/>
    <property type="project" value="InterPro"/>
</dbReference>
<evidence type="ECO:0000256" key="11">
    <source>
        <dbReference type="ARBA" id="ARBA00023080"/>
    </source>
</evidence>
<feature type="binding site" evidence="12">
    <location>
        <position position="104"/>
    </location>
    <ligand>
        <name>ATP</name>
        <dbReference type="ChEBI" id="CHEBI:30616"/>
    </ligand>
</feature>
<gene>
    <name evidence="15" type="ORF">GCM10007100_24790</name>
</gene>
<dbReference type="EC" id="2.7.4.6" evidence="3"/>
<keyword evidence="6" id="KW-0479">Metal-binding</keyword>
<evidence type="ECO:0000259" key="14">
    <source>
        <dbReference type="SMART" id="SM00562"/>
    </source>
</evidence>
<dbReference type="EMBL" id="BMXI01000010">
    <property type="protein sequence ID" value="GHC57008.1"/>
    <property type="molecule type" value="Genomic_DNA"/>
</dbReference>
<dbReference type="FunFam" id="3.30.70.141:FF:000017">
    <property type="entry name" value="Nucleoside diphosphate kinase"/>
    <property type="match status" value="1"/>
</dbReference>
<feature type="active site" description="Pros-phosphohistidine intermediate" evidence="12">
    <location>
        <position position="121"/>
    </location>
</feature>
<dbReference type="SUPFAM" id="SSF54919">
    <property type="entry name" value="Nucleoside diphosphate kinase, NDK"/>
    <property type="match status" value="1"/>
</dbReference>
<evidence type="ECO:0000313" key="15">
    <source>
        <dbReference type="EMBL" id="GHC57008.1"/>
    </source>
</evidence>
<feature type="binding site" evidence="12">
    <location>
        <position position="59"/>
    </location>
    <ligand>
        <name>ATP</name>
        <dbReference type="ChEBI" id="CHEBI:30616"/>
    </ligand>
</feature>
<keyword evidence="11" id="KW-0546">Nucleotide metabolism</keyword>
<evidence type="ECO:0000256" key="8">
    <source>
        <dbReference type="ARBA" id="ARBA00022777"/>
    </source>
</evidence>
<evidence type="ECO:0000256" key="4">
    <source>
        <dbReference type="ARBA" id="ARBA00022553"/>
    </source>
</evidence>
<sequence>MAQETTLILFKPDAVAKGNVGTVLARYEAAGFQIKGIKMMTLSDEILAEHYSHIADKPFFPEVRGFMQETPVIALALAGEDVIAKVRDLLGPTDSTAAAAGTIRGDFGDKSGDSKMRNVCHASDSTEAAAAEIKRFFGEGEVFA</sequence>
<dbReference type="Pfam" id="PF00334">
    <property type="entry name" value="NDK"/>
    <property type="match status" value="1"/>
</dbReference>
<evidence type="ECO:0000256" key="9">
    <source>
        <dbReference type="ARBA" id="ARBA00022840"/>
    </source>
</evidence>
<evidence type="ECO:0000256" key="10">
    <source>
        <dbReference type="ARBA" id="ARBA00022842"/>
    </source>
</evidence>
<evidence type="ECO:0000256" key="5">
    <source>
        <dbReference type="ARBA" id="ARBA00022679"/>
    </source>
</evidence>
<comment type="cofactor">
    <cofactor evidence="1">
        <name>Mg(2+)</name>
        <dbReference type="ChEBI" id="CHEBI:18420"/>
    </cofactor>
</comment>
<evidence type="ECO:0000256" key="2">
    <source>
        <dbReference type="ARBA" id="ARBA00008142"/>
    </source>
</evidence>
<evidence type="ECO:0000256" key="12">
    <source>
        <dbReference type="PROSITE-ProRule" id="PRU00706"/>
    </source>
</evidence>
<feature type="binding site" evidence="12">
    <location>
        <position position="11"/>
    </location>
    <ligand>
        <name>ATP</name>
        <dbReference type="ChEBI" id="CHEBI:30616"/>
    </ligand>
</feature>
<comment type="similarity">
    <text evidence="2 12 13">Belongs to the NDK family.</text>
</comment>
<dbReference type="GO" id="GO:0006183">
    <property type="term" value="P:GTP biosynthetic process"/>
    <property type="evidence" value="ECO:0007669"/>
    <property type="project" value="InterPro"/>
</dbReference>
<dbReference type="PANTHER" id="PTHR11349">
    <property type="entry name" value="NUCLEOSIDE DIPHOSPHATE KINASE"/>
    <property type="match status" value="1"/>
</dbReference>
<keyword evidence="4" id="KW-0597">Phosphoprotein</keyword>
<reference evidence="15" key="1">
    <citation type="journal article" date="2014" name="Int. J. Syst. Evol. Microbiol.">
        <title>Complete genome sequence of Corynebacterium casei LMG S-19264T (=DSM 44701T), isolated from a smear-ripened cheese.</title>
        <authorList>
            <consortium name="US DOE Joint Genome Institute (JGI-PGF)"/>
            <person name="Walter F."/>
            <person name="Albersmeier A."/>
            <person name="Kalinowski J."/>
            <person name="Ruckert C."/>
        </authorList>
    </citation>
    <scope>NUCLEOTIDE SEQUENCE</scope>
    <source>
        <strain evidence="15">KCTC 12988</strain>
    </source>
</reference>
<accession>A0A918WL75</accession>
<dbReference type="CDD" id="cd04413">
    <property type="entry name" value="NDPk_I"/>
    <property type="match status" value="1"/>
</dbReference>
<dbReference type="InterPro" id="IPR001564">
    <property type="entry name" value="Nucleoside_diP_kinase"/>
</dbReference>
<evidence type="ECO:0000313" key="16">
    <source>
        <dbReference type="Proteomes" id="UP000644507"/>
    </source>
</evidence>
<dbReference type="GO" id="GO:0046872">
    <property type="term" value="F:metal ion binding"/>
    <property type="evidence" value="ECO:0007669"/>
    <property type="project" value="UniProtKB-KW"/>
</dbReference>
<keyword evidence="10" id="KW-0460">Magnesium</keyword>
<dbReference type="Gene3D" id="3.30.70.141">
    <property type="entry name" value="Nucleoside diphosphate kinase-like domain"/>
    <property type="match status" value="1"/>
</dbReference>
<dbReference type="RefSeq" id="WP_189570337.1">
    <property type="nucleotide sequence ID" value="NZ_BMXI01000010.1"/>
</dbReference>
<organism evidence="15 16">
    <name type="scientific">Roseibacillus persicicus</name>
    <dbReference type="NCBI Taxonomy" id="454148"/>
    <lineage>
        <taxon>Bacteria</taxon>
        <taxon>Pseudomonadati</taxon>
        <taxon>Verrucomicrobiota</taxon>
        <taxon>Verrucomicrobiia</taxon>
        <taxon>Verrucomicrobiales</taxon>
        <taxon>Verrucomicrobiaceae</taxon>
        <taxon>Roseibacillus</taxon>
    </lineage>
</organism>
<dbReference type="PROSITE" id="PS51374">
    <property type="entry name" value="NDPK_LIKE"/>
    <property type="match status" value="1"/>
</dbReference>
<evidence type="ECO:0000256" key="13">
    <source>
        <dbReference type="RuleBase" id="RU004011"/>
    </source>
</evidence>
<feature type="binding site" evidence="12">
    <location>
        <position position="118"/>
    </location>
    <ligand>
        <name>ATP</name>
        <dbReference type="ChEBI" id="CHEBI:30616"/>
    </ligand>
</feature>
<dbReference type="InterPro" id="IPR036850">
    <property type="entry name" value="NDK-like_dom_sf"/>
</dbReference>
<dbReference type="GO" id="GO:0004550">
    <property type="term" value="F:nucleoside diphosphate kinase activity"/>
    <property type="evidence" value="ECO:0007669"/>
    <property type="project" value="UniProtKB-EC"/>
</dbReference>
<keyword evidence="9" id="KW-0067">ATP-binding</keyword>
<feature type="binding site" evidence="12">
    <location>
        <position position="93"/>
    </location>
    <ligand>
        <name>ATP</name>
        <dbReference type="ChEBI" id="CHEBI:30616"/>
    </ligand>
</feature>
<keyword evidence="16" id="KW-1185">Reference proteome</keyword>
<evidence type="ECO:0000256" key="3">
    <source>
        <dbReference type="ARBA" id="ARBA00012966"/>
    </source>
</evidence>
<evidence type="ECO:0000256" key="1">
    <source>
        <dbReference type="ARBA" id="ARBA00001946"/>
    </source>
</evidence>
<dbReference type="GO" id="GO:0006228">
    <property type="term" value="P:UTP biosynthetic process"/>
    <property type="evidence" value="ECO:0007669"/>
    <property type="project" value="InterPro"/>
</dbReference>